<accession>A0A6A6BE82</accession>
<dbReference type="SMART" id="SM01387">
    <property type="entry name" value="Ribosomal_S15"/>
    <property type="match status" value="1"/>
</dbReference>
<feature type="compositionally biased region" description="Polar residues" evidence="4">
    <location>
        <begin position="93"/>
        <end position="106"/>
    </location>
</feature>
<evidence type="ECO:0000256" key="1">
    <source>
        <dbReference type="ARBA" id="ARBA00008434"/>
    </source>
</evidence>
<feature type="compositionally biased region" description="Low complexity" evidence="4">
    <location>
        <begin position="113"/>
        <end position="124"/>
    </location>
</feature>
<dbReference type="OrthoDB" id="441444at2759"/>
<dbReference type="Proteomes" id="UP000799438">
    <property type="component" value="Unassembled WGS sequence"/>
</dbReference>
<sequence>MPPRISLPVRLRAPTAPQCSPASAIRAFSTTPANNAKNKQANMSLAARRKLHDPYLRAQARARKAANLSRRAVLQEERAHLLGDPVRGIPTPFVQSFDTQLPQTPKVTDAKISSTTTTDPSQTPEGPDATSERFLNHYLSPQEIKESLAISNKLTTPAEQGEISEQLRLQNEAFSKSPETIALEQSNAATAIQRIVSLANANSKDKTRANIQRCIDMFGRHKTDLIFPPRPTAQTTQHAPPPVPVEGSVVGADGTAPLNPEALTRAGPDTGSSEVQIGILTVKIKALADYLQLRGKKDKVNKRNLRLLVHRRQKLLRYVQKKERGGPRWQHLVETLGLTDGTWKGEISL</sequence>
<dbReference type="GO" id="GO:0003735">
    <property type="term" value="F:structural constituent of ribosome"/>
    <property type="evidence" value="ECO:0007669"/>
    <property type="project" value="InterPro"/>
</dbReference>
<reference evidence="5" key="1">
    <citation type="journal article" date="2020" name="Stud. Mycol.">
        <title>101 Dothideomycetes genomes: a test case for predicting lifestyles and emergence of pathogens.</title>
        <authorList>
            <person name="Haridas S."/>
            <person name="Albert R."/>
            <person name="Binder M."/>
            <person name="Bloem J."/>
            <person name="Labutti K."/>
            <person name="Salamov A."/>
            <person name="Andreopoulos B."/>
            <person name="Baker S."/>
            <person name="Barry K."/>
            <person name="Bills G."/>
            <person name="Bluhm B."/>
            <person name="Cannon C."/>
            <person name="Castanera R."/>
            <person name="Culley D."/>
            <person name="Daum C."/>
            <person name="Ezra D."/>
            <person name="Gonzalez J."/>
            <person name="Henrissat B."/>
            <person name="Kuo A."/>
            <person name="Liang C."/>
            <person name="Lipzen A."/>
            <person name="Lutzoni F."/>
            <person name="Magnuson J."/>
            <person name="Mondo S."/>
            <person name="Nolan M."/>
            <person name="Ohm R."/>
            <person name="Pangilinan J."/>
            <person name="Park H.-J."/>
            <person name="Ramirez L."/>
            <person name="Alfaro M."/>
            <person name="Sun H."/>
            <person name="Tritt A."/>
            <person name="Yoshinaga Y."/>
            <person name="Zwiers L.-H."/>
            <person name="Turgeon B."/>
            <person name="Goodwin S."/>
            <person name="Spatafora J."/>
            <person name="Crous P."/>
            <person name="Grigoriev I."/>
        </authorList>
    </citation>
    <scope>NUCLEOTIDE SEQUENCE</scope>
    <source>
        <strain evidence="5">CBS 121167</strain>
    </source>
</reference>
<keyword evidence="6" id="KW-1185">Reference proteome</keyword>
<evidence type="ECO:0000256" key="2">
    <source>
        <dbReference type="ARBA" id="ARBA00022980"/>
    </source>
</evidence>
<gene>
    <name evidence="5" type="ORF">K452DRAFT_249209</name>
</gene>
<dbReference type="InterPro" id="IPR005290">
    <property type="entry name" value="Ribosomal_uS15_bac-type"/>
</dbReference>
<dbReference type="GO" id="GO:0005737">
    <property type="term" value="C:cytoplasm"/>
    <property type="evidence" value="ECO:0007669"/>
    <property type="project" value="UniProtKB-ARBA"/>
</dbReference>
<dbReference type="AlphaFoldDB" id="A0A6A6BE82"/>
<dbReference type="EMBL" id="ML995484">
    <property type="protein sequence ID" value="KAF2142482.1"/>
    <property type="molecule type" value="Genomic_DNA"/>
</dbReference>
<proteinExistence type="inferred from homology"/>
<name>A0A6A6BE82_9PEZI</name>
<dbReference type="GO" id="GO:1990904">
    <property type="term" value="C:ribonucleoprotein complex"/>
    <property type="evidence" value="ECO:0007669"/>
    <property type="project" value="UniProtKB-KW"/>
</dbReference>
<keyword evidence="3" id="KW-0687">Ribonucleoprotein</keyword>
<dbReference type="GO" id="GO:0005840">
    <property type="term" value="C:ribosome"/>
    <property type="evidence" value="ECO:0007669"/>
    <property type="project" value="UniProtKB-KW"/>
</dbReference>
<dbReference type="PANTHER" id="PTHR23321">
    <property type="entry name" value="RIBOSOMAL PROTEIN S15, BACTERIAL AND ORGANELLAR"/>
    <property type="match status" value="1"/>
</dbReference>
<dbReference type="CDD" id="cd00353">
    <property type="entry name" value="Ribosomal_S15p_S13e"/>
    <property type="match status" value="1"/>
</dbReference>
<dbReference type="InterPro" id="IPR000589">
    <property type="entry name" value="Ribosomal_uS15"/>
</dbReference>
<dbReference type="GO" id="GO:0006412">
    <property type="term" value="P:translation"/>
    <property type="evidence" value="ECO:0007669"/>
    <property type="project" value="InterPro"/>
</dbReference>
<dbReference type="SUPFAM" id="SSF47060">
    <property type="entry name" value="S15/NS1 RNA-binding domain"/>
    <property type="match status" value="1"/>
</dbReference>
<dbReference type="GeneID" id="54295621"/>
<dbReference type="Gene3D" id="1.10.287.10">
    <property type="entry name" value="S15/NS1, RNA-binding"/>
    <property type="match status" value="1"/>
</dbReference>
<evidence type="ECO:0000313" key="5">
    <source>
        <dbReference type="EMBL" id="KAF2142482.1"/>
    </source>
</evidence>
<evidence type="ECO:0000256" key="3">
    <source>
        <dbReference type="ARBA" id="ARBA00023274"/>
    </source>
</evidence>
<evidence type="ECO:0000313" key="6">
    <source>
        <dbReference type="Proteomes" id="UP000799438"/>
    </source>
</evidence>
<dbReference type="InterPro" id="IPR009068">
    <property type="entry name" value="uS15_NS1_RNA-bd_sf"/>
</dbReference>
<dbReference type="RefSeq" id="XP_033398194.1">
    <property type="nucleotide sequence ID" value="XM_033538125.1"/>
</dbReference>
<organism evidence="5 6">
    <name type="scientific">Aplosporella prunicola CBS 121167</name>
    <dbReference type="NCBI Taxonomy" id="1176127"/>
    <lineage>
        <taxon>Eukaryota</taxon>
        <taxon>Fungi</taxon>
        <taxon>Dikarya</taxon>
        <taxon>Ascomycota</taxon>
        <taxon>Pezizomycotina</taxon>
        <taxon>Dothideomycetes</taxon>
        <taxon>Dothideomycetes incertae sedis</taxon>
        <taxon>Botryosphaeriales</taxon>
        <taxon>Aplosporellaceae</taxon>
        <taxon>Aplosporella</taxon>
    </lineage>
</organism>
<feature type="region of interest" description="Disordered" evidence="4">
    <location>
        <begin position="93"/>
        <end position="132"/>
    </location>
</feature>
<keyword evidence="2" id="KW-0689">Ribosomal protein</keyword>
<protein>
    <recommendedName>
        <fullName evidence="7">Ribosomal protein S15</fullName>
    </recommendedName>
</protein>
<dbReference type="PANTHER" id="PTHR23321:SF26">
    <property type="entry name" value="SMALL RIBOSOMAL SUBUNIT PROTEIN US15M"/>
    <property type="match status" value="1"/>
</dbReference>
<comment type="similarity">
    <text evidence="1">Belongs to the universal ribosomal protein uS15 family.</text>
</comment>
<dbReference type="Pfam" id="PF00312">
    <property type="entry name" value="Ribosomal_S15"/>
    <property type="match status" value="1"/>
</dbReference>
<evidence type="ECO:0008006" key="7">
    <source>
        <dbReference type="Google" id="ProtNLM"/>
    </source>
</evidence>
<evidence type="ECO:0000256" key="4">
    <source>
        <dbReference type="SAM" id="MobiDB-lite"/>
    </source>
</evidence>